<name>A0A832G724_9BACT</name>
<organism evidence="2">
    <name type="scientific">Ignavibacterium album</name>
    <dbReference type="NCBI Taxonomy" id="591197"/>
    <lineage>
        <taxon>Bacteria</taxon>
        <taxon>Pseudomonadati</taxon>
        <taxon>Ignavibacteriota</taxon>
        <taxon>Ignavibacteria</taxon>
        <taxon>Ignavibacteriales</taxon>
        <taxon>Ignavibacteriaceae</taxon>
        <taxon>Ignavibacterium</taxon>
    </lineage>
</organism>
<dbReference type="AlphaFoldDB" id="A0A832G724"/>
<feature type="transmembrane region" description="Helical" evidence="1">
    <location>
        <begin position="6"/>
        <end position="25"/>
    </location>
</feature>
<protein>
    <submittedName>
        <fullName evidence="2">Na+/H+ antiporter subunit G</fullName>
    </submittedName>
</protein>
<dbReference type="Pfam" id="PF03334">
    <property type="entry name" value="PhaG_MnhG_YufB"/>
    <property type="match status" value="1"/>
</dbReference>
<evidence type="ECO:0000256" key="1">
    <source>
        <dbReference type="SAM" id="Phobius"/>
    </source>
</evidence>
<gene>
    <name evidence="2" type="ORF">ENS56_09840</name>
</gene>
<proteinExistence type="predicted"/>
<accession>A0A832G724</accession>
<dbReference type="NCBIfam" id="TIGR01300">
    <property type="entry name" value="CPA3_mnhG_phaG"/>
    <property type="match status" value="1"/>
</dbReference>
<dbReference type="PANTHER" id="PTHR34703:SF1">
    <property type="entry name" value="ANTIPORTER SUBUNIT MNHG2-RELATED"/>
    <property type="match status" value="1"/>
</dbReference>
<keyword evidence="1" id="KW-0472">Membrane</keyword>
<evidence type="ECO:0000313" key="2">
    <source>
        <dbReference type="EMBL" id="HGT48326.1"/>
    </source>
</evidence>
<keyword evidence="1" id="KW-1133">Transmembrane helix</keyword>
<dbReference type="GO" id="GO:0015385">
    <property type="term" value="F:sodium:proton antiporter activity"/>
    <property type="evidence" value="ECO:0007669"/>
    <property type="project" value="TreeGrafter"/>
</dbReference>
<keyword evidence="1" id="KW-0812">Transmembrane</keyword>
<reference evidence="2" key="1">
    <citation type="journal article" date="2020" name="mSystems">
        <title>Genome- and Community-Level Interaction Insights into Carbon Utilization and Element Cycling Functions of Hydrothermarchaeota in Hydrothermal Sediment.</title>
        <authorList>
            <person name="Zhou Z."/>
            <person name="Liu Y."/>
            <person name="Xu W."/>
            <person name="Pan J."/>
            <person name="Luo Z.H."/>
            <person name="Li M."/>
        </authorList>
    </citation>
    <scope>NUCLEOTIDE SEQUENCE [LARGE SCALE GENOMIC DNA]</scope>
    <source>
        <strain evidence="2">SpSt-500</strain>
    </source>
</reference>
<dbReference type="InterPro" id="IPR005133">
    <property type="entry name" value="PhaG_MnhG_YufB"/>
</dbReference>
<feature type="transmembrane region" description="Helical" evidence="1">
    <location>
        <begin position="37"/>
        <end position="55"/>
    </location>
</feature>
<feature type="transmembrane region" description="Helical" evidence="1">
    <location>
        <begin position="61"/>
        <end position="83"/>
    </location>
</feature>
<dbReference type="NCBIfam" id="NF009314">
    <property type="entry name" value="PRK12674.1-2"/>
    <property type="match status" value="1"/>
</dbReference>
<comment type="caution">
    <text evidence="2">The sequence shown here is derived from an EMBL/GenBank/DDBJ whole genome shotgun (WGS) entry which is preliminary data.</text>
</comment>
<sequence>MTDTIGIILICIGIAFDFLGVLGLIRLPDVYNRLQAATKCVTFGSMGILLGVIVMQGFSSFGFKALIGIVFIVLAAPTAAHAVSRAAHRSRIPLAKVSVVDKYEEDKELKDETLKEEVEV</sequence>
<dbReference type="PANTHER" id="PTHR34703">
    <property type="entry name" value="ANTIPORTER SUBUNIT MNHG2-RELATED"/>
    <property type="match status" value="1"/>
</dbReference>
<dbReference type="EMBL" id="DSVI01000014">
    <property type="protein sequence ID" value="HGT48326.1"/>
    <property type="molecule type" value="Genomic_DNA"/>
</dbReference>